<evidence type="ECO:0000313" key="3">
    <source>
        <dbReference type="Proteomes" id="UP000184268"/>
    </source>
</evidence>
<keyword evidence="1" id="KW-1133">Transmembrane helix</keyword>
<keyword evidence="1" id="KW-0472">Membrane</keyword>
<name>A0A1M5Z694_9GAMM</name>
<reference evidence="3" key="1">
    <citation type="submission" date="2016-11" db="EMBL/GenBank/DDBJ databases">
        <authorList>
            <person name="Varghese N."/>
            <person name="Submissions S."/>
        </authorList>
    </citation>
    <scope>NUCLEOTIDE SEQUENCE [LARGE SCALE GENOMIC DNA]</scope>
    <source>
        <strain evidence="3">DSM 16917</strain>
    </source>
</reference>
<gene>
    <name evidence="2" type="ORF">SAMN02745129_4712</name>
</gene>
<keyword evidence="3" id="KW-1185">Reference proteome</keyword>
<dbReference type="RefSeq" id="WP_067662030.1">
    <property type="nucleotide sequence ID" value="NZ_FQXG01000009.1"/>
</dbReference>
<sequence length="136" mass="15148">MVNSSTNTSNEASSESWWLRLQPLCAVLEQWGMPYQKAFQRLEIPMSGTLGGNLSVSHNRQTGQFEFHTGLNFALFLLLWTLLLGIPTLASPQASWIEQGVTGLVLWLSLYNLVLCILKESLAQKLKIALALQSNN</sequence>
<proteinExistence type="predicted"/>
<feature type="transmembrane region" description="Helical" evidence="1">
    <location>
        <begin position="96"/>
        <end position="118"/>
    </location>
</feature>
<dbReference type="Proteomes" id="UP000184268">
    <property type="component" value="Unassembled WGS sequence"/>
</dbReference>
<keyword evidence="1" id="KW-0812">Transmembrane</keyword>
<dbReference type="STRING" id="299255.SAMN02745129_4712"/>
<evidence type="ECO:0000256" key="1">
    <source>
        <dbReference type="SAM" id="Phobius"/>
    </source>
</evidence>
<organism evidence="2 3">
    <name type="scientific">Ferrimonas marina</name>
    <dbReference type="NCBI Taxonomy" id="299255"/>
    <lineage>
        <taxon>Bacteria</taxon>
        <taxon>Pseudomonadati</taxon>
        <taxon>Pseudomonadota</taxon>
        <taxon>Gammaproteobacteria</taxon>
        <taxon>Alteromonadales</taxon>
        <taxon>Ferrimonadaceae</taxon>
        <taxon>Ferrimonas</taxon>
    </lineage>
</organism>
<dbReference type="AlphaFoldDB" id="A0A1M5Z694"/>
<accession>A0A1M5Z694</accession>
<evidence type="ECO:0000313" key="2">
    <source>
        <dbReference type="EMBL" id="SHI19608.1"/>
    </source>
</evidence>
<feature type="transmembrane region" description="Helical" evidence="1">
    <location>
        <begin position="70"/>
        <end position="90"/>
    </location>
</feature>
<dbReference type="EMBL" id="FQXG01000009">
    <property type="protein sequence ID" value="SHI19608.1"/>
    <property type="molecule type" value="Genomic_DNA"/>
</dbReference>
<protein>
    <submittedName>
        <fullName evidence="2">Uncharacterized protein</fullName>
    </submittedName>
</protein>